<dbReference type="RefSeq" id="WP_092671399.1">
    <property type="nucleotide sequence ID" value="NZ_FOGC01000001.1"/>
</dbReference>
<accession>A0A1H9DAV6</accession>
<sequence>MNKFIGLLLVMLSTQSVASNNVGCAKIGASMYIGLTDAIVEDMNISRDQIIQKNVSVEVISVSPITKIYAEQLAKEDYKKLNTHILSLNNYIEGYSTDNTEVIIAKYIYRNEKNQKNTFITSSLQNKYECSVRFNGYLIVEREF</sequence>
<evidence type="ECO:0000256" key="1">
    <source>
        <dbReference type="SAM" id="SignalP"/>
    </source>
</evidence>
<evidence type="ECO:0000313" key="2">
    <source>
        <dbReference type="EMBL" id="SEQ09953.1"/>
    </source>
</evidence>
<gene>
    <name evidence="2" type="ORF">SAMN05216522_101190</name>
</gene>
<keyword evidence="1" id="KW-0732">Signal</keyword>
<name>A0A1H9DAV6_9GAMM</name>
<dbReference type="EMBL" id="FOGC01000001">
    <property type="protein sequence ID" value="SEQ09953.1"/>
    <property type="molecule type" value="Genomic_DNA"/>
</dbReference>
<organism evidence="2 3">
    <name type="scientific">Rosenbergiella nectarea</name>
    <dbReference type="NCBI Taxonomy" id="988801"/>
    <lineage>
        <taxon>Bacteria</taxon>
        <taxon>Pseudomonadati</taxon>
        <taxon>Pseudomonadota</taxon>
        <taxon>Gammaproteobacteria</taxon>
        <taxon>Enterobacterales</taxon>
        <taxon>Erwiniaceae</taxon>
        <taxon>Rosenbergiella</taxon>
    </lineage>
</organism>
<dbReference type="AlphaFoldDB" id="A0A1H9DAV6"/>
<keyword evidence="3" id="KW-1185">Reference proteome</keyword>
<dbReference type="Proteomes" id="UP000242515">
    <property type="component" value="Unassembled WGS sequence"/>
</dbReference>
<feature type="signal peptide" evidence="1">
    <location>
        <begin position="1"/>
        <end position="18"/>
    </location>
</feature>
<proteinExistence type="predicted"/>
<evidence type="ECO:0000313" key="3">
    <source>
        <dbReference type="Proteomes" id="UP000242515"/>
    </source>
</evidence>
<protein>
    <recommendedName>
        <fullName evidence="4">Shiga toxin A subunit</fullName>
    </recommendedName>
</protein>
<evidence type="ECO:0008006" key="4">
    <source>
        <dbReference type="Google" id="ProtNLM"/>
    </source>
</evidence>
<dbReference type="OrthoDB" id="6539815at2"/>
<feature type="chain" id="PRO_5017302721" description="Shiga toxin A subunit" evidence="1">
    <location>
        <begin position="19"/>
        <end position="144"/>
    </location>
</feature>
<dbReference type="STRING" id="988801.SAMN05216522_101190"/>
<reference evidence="3" key="1">
    <citation type="submission" date="2016-10" db="EMBL/GenBank/DDBJ databases">
        <authorList>
            <person name="Varghese N."/>
            <person name="Submissions S."/>
        </authorList>
    </citation>
    <scope>NUCLEOTIDE SEQUENCE [LARGE SCALE GENOMIC DNA]</scope>
    <source>
        <strain evidence="3">8N4</strain>
    </source>
</reference>